<dbReference type="EMBL" id="WHZV01000005">
    <property type="protein sequence ID" value="NEG55478.1"/>
    <property type="molecule type" value="Genomic_DNA"/>
</dbReference>
<dbReference type="Pfam" id="PF02368">
    <property type="entry name" value="Big_2"/>
    <property type="match status" value="1"/>
</dbReference>
<accession>A0A6L9SSI4</accession>
<reference evidence="2 3" key="1">
    <citation type="submission" date="2019-10" db="EMBL/GenBank/DDBJ databases">
        <title>Bifidobacterium from non-human primates.</title>
        <authorList>
            <person name="Modesto M."/>
        </authorList>
    </citation>
    <scope>NUCLEOTIDE SEQUENCE [LARGE SCALE GENOMIC DNA]</scope>
    <source>
        <strain evidence="2 3">SMA15</strain>
    </source>
</reference>
<evidence type="ECO:0000313" key="3">
    <source>
        <dbReference type="Proteomes" id="UP000483293"/>
    </source>
</evidence>
<name>A0A6L9SSI4_9BIFI</name>
<protein>
    <recommendedName>
        <fullName evidence="1">BIG2 domain-containing protein</fullName>
    </recommendedName>
</protein>
<proteinExistence type="predicted"/>
<dbReference type="InterPro" id="IPR008964">
    <property type="entry name" value="Invasin/intimin_cell_adhesion"/>
</dbReference>
<organism evidence="2 3">
    <name type="scientific">Bifidobacterium platyrrhinorum</name>
    <dbReference type="NCBI Taxonomy" id="2661628"/>
    <lineage>
        <taxon>Bacteria</taxon>
        <taxon>Bacillati</taxon>
        <taxon>Actinomycetota</taxon>
        <taxon>Actinomycetes</taxon>
        <taxon>Bifidobacteriales</taxon>
        <taxon>Bifidobacteriaceae</taxon>
        <taxon>Bifidobacterium</taxon>
    </lineage>
</organism>
<evidence type="ECO:0000313" key="2">
    <source>
        <dbReference type="EMBL" id="NEG55478.1"/>
    </source>
</evidence>
<feature type="domain" description="BIG2" evidence="1">
    <location>
        <begin position="186"/>
        <end position="231"/>
    </location>
</feature>
<dbReference type="Gene3D" id="2.60.40.1080">
    <property type="match status" value="2"/>
</dbReference>
<dbReference type="AlphaFoldDB" id="A0A6L9SSI4"/>
<evidence type="ECO:0000259" key="1">
    <source>
        <dbReference type="Pfam" id="PF02368"/>
    </source>
</evidence>
<sequence>MAVFLNGQRMAKPLMNGVTWNALYNGRKLWATPADTVTKIEILSTDGKPAPTTLPVDGTVALAARATYADGHQSDLLTDRGVTWASLDTSVATMSGNTVTWKHGGTALITARVAGFTSAALSIAAAYAPESVSVSDDAGKPVGSVTLRAGESMNLQVKILPMEASQEFTAASGDGTVAVVGDAKPTGITVSPEPVTLRVGETTTLDVNILPAYAPQEFTADIEDKTIATINSKE</sequence>
<dbReference type="Proteomes" id="UP000483293">
    <property type="component" value="Unassembled WGS sequence"/>
</dbReference>
<comment type="caution">
    <text evidence="2">The sequence shown here is derived from an EMBL/GenBank/DDBJ whole genome shotgun (WGS) entry which is preliminary data.</text>
</comment>
<gene>
    <name evidence="2" type="ORF">GFD21_06830</name>
</gene>
<dbReference type="RefSeq" id="WP_163197227.1">
    <property type="nucleotide sequence ID" value="NZ_WHZV01000005.1"/>
</dbReference>
<dbReference type="SUPFAM" id="SSF49373">
    <property type="entry name" value="Invasin/intimin cell-adhesion fragments"/>
    <property type="match status" value="1"/>
</dbReference>
<keyword evidence="3" id="KW-1185">Reference proteome</keyword>
<dbReference type="InterPro" id="IPR003343">
    <property type="entry name" value="Big_2"/>
</dbReference>